<reference evidence="3 4" key="1">
    <citation type="submission" date="2019-07" db="EMBL/GenBank/DDBJ databases">
        <title>SAR11 Genome Evolution.</title>
        <authorList>
            <person name="Giovannoni S."/>
        </authorList>
    </citation>
    <scope>NUCLEOTIDE SEQUENCE [LARGE SCALE GENOMIC DNA]</scope>
    <source>
        <strain evidence="3 4">HTCC9565</strain>
    </source>
</reference>
<dbReference type="Pfam" id="PF17930">
    <property type="entry name" value="LpxI_N"/>
    <property type="match status" value="1"/>
</dbReference>
<dbReference type="Gene3D" id="3.40.50.20">
    <property type="match status" value="1"/>
</dbReference>
<gene>
    <name evidence="3" type="ORF">VP91_00012490</name>
</gene>
<keyword evidence="4" id="KW-1185">Reference proteome</keyword>
<dbReference type="InterPro" id="IPR043167">
    <property type="entry name" value="LpxI_C_sf"/>
</dbReference>
<dbReference type="InterPro" id="IPR041255">
    <property type="entry name" value="LpxI_N"/>
</dbReference>
<feature type="domain" description="LpxI N-terminal" evidence="2">
    <location>
        <begin position="1"/>
        <end position="127"/>
    </location>
</feature>
<dbReference type="InterPro" id="IPR053174">
    <property type="entry name" value="LpxI"/>
</dbReference>
<dbReference type="PANTHER" id="PTHR39962">
    <property type="entry name" value="BLL4848 PROTEIN"/>
    <property type="match status" value="1"/>
</dbReference>
<comment type="caution">
    <text evidence="3">The sequence shown here is derived from an EMBL/GenBank/DDBJ whole genome shotgun (WGS) entry which is preliminary data.</text>
</comment>
<evidence type="ECO:0000259" key="2">
    <source>
        <dbReference type="Pfam" id="PF17930"/>
    </source>
</evidence>
<evidence type="ECO:0000259" key="1">
    <source>
        <dbReference type="Pfam" id="PF06230"/>
    </source>
</evidence>
<sequence length="265" mass="29938">MIGLLFGDTDFPKQILKKIKKNKIQYLIIDFSKNNFFKKDPYSISIGIGQLGKIFETLKKNKCKQVLFAGKINKPKFSSLKMDLKGIYYLPRIIKAAKLGDAAILKSIISILSKEKIKVMSSIFYNPELALSRGTYTKVKPNKEDLISVSKGIKSLDKLNPHDHIQAIVVKGSSIISKETSKGTKKMLELIDKNKNIKTKTILIKFPKKNQDLRLDLPTIGFDTLKDCKKAGIKGIVLKSKKNIFMDKNKSISFANKNKIFIKVL</sequence>
<dbReference type="Gene3D" id="3.40.140.80">
    <property type="match status" value="1"/>
</dbReference>
<dbReference type="Proteomes" id="UP001166004">
    <property type="component" value="Unassembled WGS sequence"/>
</dbReference>
<name>A0ABX1T3D5_PELUQ</name>
<proteinExistence type="predicted"/>
<dbReference type="Pfam" id="PF06230">
    <property type="entry name" value="LpxI_C"/>
    <property type="match status" value="1"/>
</dbReference>
<feature type="domain" description="LpxI C-terminal" evidence="1">
    <location>
        <begin position="133"/>
        <end position="262"/>
    </location>
</feature>
<dbReference type="EMBL" id="LANA01000002">
    <property type="protein sequence ID" value="NMN68087.1"/>
    <property type="molecule type" value="Genomic_DNA"/>
</dbReference>
<dbReference type="PANTHER" id="PTHR39962:SF1">
    <property type="entry name" value="LPXI FAMILY PROTEIN"/>
    <property type="match status" value="1"/>
</dbReference>
<organism evidence="3 4">
    <name type="scientific">Pelagibacter ubique</name>
    <dbReference type="NCBI Taxonomy" id="198252"/>
    <lineage>
        <taxon>Bacteria</taxon>
        <taxon>Pseudomonadati</taxon>
        <taxon>Pseudomonadota</taxon>
        <taxon>Alphaproteobacteria</taxon>
        <taxon>Candidatus Pelagibacterales</taxon>
        <taxon>Candidatus Pelagibacteraceae</taxon>
        <taxon>Candidatus Pelagibacter</taxon>
    </lineage>
</organism>
<accession>A0ABX1T3D5</accession>
<evidence type="ECO:0000313" key="3">
    <source>
        <dbReference type="EMBL" id="NMN68087.1"/>
    </source>
</evidence>
<dbReference type="RefSeq" id="WP_169036583.1">
    <property type="nucleotide sequence ID" value="NZ_LANA01000002.1"/>
</dbReference>
<evidence type="ECO:0008006" key="5">
    <source>
        <dbReference type="Google" id="ProtNLM"/>
    </source>
</evidence>
<protein>
    <recommendedName>
        <fullName evidence="5">LpxI family protein</fullName>
    </recommendedName>
</protein>
<dbReference type="InterPro" id="IPR010415">
    <property type="entry name" value="LpxI_C"/>
</dbReference>
<evidence type="ECO:0000313" key="4">
    <source>
        <dbReference type="Proteomes" id="UP001166004"/>
    </source>
</evidence>